<evidence type="ECO:0000256" key="1">
    <source>
        <dbReference type="SAM" id="MobiDB-lite"/>
    </source>
</evidence>
<evidence type="ECO:0000313" key="3">
    <source>
        <dbReference type="Proteomes" id="UP000028725"/>
    </source>
</evidence>
<dbReference type="PROSITE" id="PS51257">
    <property type="entry name" value="PROKAR_LIPOPROTEIN"/>
    <property type="match status" value="1"/>
</dbReference>
<dbReference type="Proteomes" id="UP000028725">
    <property type="component" value="Unassembled WGS sequence"/>
</dbReference>
<protein>
    <submittedName>
        <fullName evidence="2">Putative lipoprotein</fullName>
    </submittedName>
</protein>
<accession>A0A085VZH6</accession>
<dbReference type="PROSITE" id="PS50194">
    <property type="entry name" value="FILAMIN_REPEAT"/>
    <property type="match status" value="1"/>
</dbReference>
<organism evidence="2 3">
    <name type="scientific">Hyalangium minutum</name>
    <dbReference type="NCBI Taxonomy" id="394096"/>
    <lineage>
        <taxon>Bacteria</taxon>
        <taxon>Pseudomonadati</taxon>
        <taxon>Myxococcota</taxon>
        <taxon>Myxococcia</taxon>
        <taxon>Myxococcales</taxon>
        <taxon>Cystobacterineae</taxon>
        <taxon>Archangiaceae</taxon>
        <taxon>Hyalangium</taxon>
    </lineage>
</organism>
<keyword evidence="3" id="KW-1185">Reference proteome</keyword>
<dbReference type="STRING" id="394096.DB31_4752"/>
<dbReference type="RefSeq" id="WP_044198817.1">
    <property type="nucleotide sequence ID" value="NZ_JMCB01000028.1"/>
</dbReference>
<proteinExistence type="predicted"/>
<keyword evidence="2" id="KW-0449">Lipoprotein</keyword>
<dbReference type="OrthoDB" id="5381180at2"/>
<feature type="compositionally biased region" description="Polar residues" evidence="1">
    <location>
        <begin position="422"/>
        <end position="434"/>
    </location>
</feature>
<dbReference type="InterPro" id="IPR017868">
    <property type="entry name" value="Filamin/ABP280_repeat-like"/>
</dbReference>
<feature type="region of interest" description="Disordered" evidence="1">
    <location>
        <begin position="422"/>
        <end position="446"/>
    </location>
</feature>
<gene>
    <name evidence="2" type="ORF">DB31_4752</name>
</gene>
<comment type="caution">
    <text evidence="2">The sequence shown here is derived from an EMBL/GenBank/DDBJ whole genome shotgun (WGS) entry which is preliminary data.</text>
</comment>
<reference evidence="2 3" key="1">
    <citation type="submission" date="2014-04" db="EMBL/GenBank/DDBJ databases">
        <title>Genome assembly of Hyalangium minutum DSM 14724.</title>
        <authorList>
            <person name="Sharma G."/>
            <person name="Subramanian S."/>
        </authorList>
    </citation>
    <scope>NUCLEOTIDE SEQUENCE [LARGE SCALE GENOMIC DNA]</scope>
    <source>
        <strain evidence="2 3">DSM 14724</strain>
    </source>
</reference>
<dbReference type="AlphaFoldDB" id="A0A085VZH6"/>
<evidence type="ECO:0000313" key="2">
    <source>
        <dbReference type="EMBL" id="KFE60839.1"/>
    </source>
</evidence>
<name>A0A085VZH6_9BACT</name>
<sequence>MLKTCRFLLLLGVLWGLTGCPDTPCFDGGVGVFPGAQPGVILVGEPARLEVAPSAVSACGQQFDTTPESLTVEVYGPDNQPVASQATLGNPTSALAIVKFTPDKPGRYHVFAAFDPVGGIQQMDLYAARNRSAEAPLFNLPSLCTSLERTQRGGWLCDLQFLRDGKLVKGFTSGRLAVAGDVVWVASSAQVQRYVDTGTELLLTASRSTNVSSAEFLLATENELLMLSSSALDRFVYDGTQTLSFPSSVQVPVTSERVGTTGLSGLLVRSGDRLGLVTHAPPSGGVQPFNSFTTQVCSYRLEGERIVRTADPCQTFTGKVVGYEPGVLWVGTPLSFGEQFSDLRRLEWTAAGIAEQASLPLGQNFQLSPQPFSPRNWVVPVVMSPVSTVGFANRVTVAVYSPERRSILLEMLDTELTNPSASGSLLWTGPSSGPLTPRVRVRPTTP</sequence>
<dbReference type="EMBL" id="JMCB01000028">
    <property type="protein sequence ID" value="KFE60839.1"/>
    <property type="molecule type" value="Genomic_DNA"/>
</dbReference>